<gene>
    <name evidence="7" type="ORF">NCTC10125_00094</name>
</gene>
<protein>
    <submittedName>
        <fullName evidence="7">ABC-type uncharacterized transport system, permease component</fullName>
    </submittedName>
</protein>
<name>A0AAJ5TCN6_9BACT</name>
<evidence type="ECO:0000256" key="6">
    <source>
        <dbReference type="SAM" id="Phobius"/>
    </source>
</evidence>
<reference evidence="7 8" key="1">
    <citation type="submission" date="2019-01" db="EMBL/GenBank/DDBJ databases">
        <authorList>
            <consortium name="Pathogen Informatics"/>
        </authorList>
    </citation>
    <scope>NUCLEOTIDE SEQUENCE [LARGE SCALE GENOMIC DNA]</scope>
    <source>
        <strain evidence="7 8">NCTC10125</strain>
    </source>
</reference>
<dbReference type="EMBL" id="LR214971">
    <property type="protein sequence ID" value="VEU61253.1"/>
    <property type="molecule type" value="Genomic_DNA"/>
</dbReference>
<keyword evidence="2" id="KW-1003">Cell membrane</keyword>
<dbReference type="GO" id="GO:0005886">
    <property type="term" value="C:plasma membrane"/>
    <property type="evidence" value="ECO:0007669"/>
    <property type="project" value="UniProtKB-SubCell"/>
</dbReference>
<dbReference type="RefSeq" id="WP_044635174.1">
    <property type="nucleotide sequence ID" value="NZ_CP007229.1"/>
</dbReference>
<feature type="transmembrane region" description="Helical" evidence="6">
    <location>
        <begin position="301"/>
        <end position="323"/>
    </location>
</feature>
<dbReference type="AlphaFoldDB" id="A0AAJ5TCN6"/>
<dbReference type="InterPro" id="IPR001851">
    <property type="entry name" value="ABC_transp_permease"/>
</dbReference>
<keyword evidence="4 6" id="KW-1133">Transmembrane helix</keyword>
<proteinExistence type="predicted"/>
<feature type="transmembrane region" description="Helical" evidence="6">
    <location>
        <begin position="258"/>
        <end position="281"/>
    </location>
</feature>
<evidence type="ECO:0000256" key="3">
    <source>
        <dbReference type="ARBA" id="ARBA00022692"/>
    </source>
</evidence>
<evidence type="ECO:0000256" key="5">
    <source>
        <dbReference type="ARBA" id="ARBA00023136"/>
    </source>
</evidence>
<evidence type="ECO:0000256" key="2">
    <source>
        <dbReference type="ARBA" id="ARBA00022475"/>
    </source>
</evidence>
<evidence type="ECO:0000256" key="4">
    <source>
        <dbReference type="ARBA" id="ARBA00022989"/>
    </source>
</evidence>
<feature type="transmembrane region" description="Helical" evidence="6">
    <location>
        <begin position="343"/>
        <end position="362"/>
    </location>
</feature>
<dbReference type="Proteomes" id="UP000289629">
    <property type="component" value="Chromosome"/>
</dbReference>
<dbReference type="KEGG" id="mds:MDIS_00495"/>
<evidence type="ECO:0000256" key="1">
    <source>
        <dbReference type="ARBA" id="ARBA00004651"/>
    </source>
</evidence>
<keyword evidence="3 6" id="KW-0812">Transmembrane</keyword>
<dbReference type="PANTHER" id="PTHR47089:SF1">
    <property type="entry name" value="GUANOSINE ABC TRANSPORTER PERMEASE PROTEIN NUPP"/>
    <property type="match status" value="1"/>
</dbReference>
<feature type="transmembrane region" description="Helical" evidence="6">
    <location>
        <begin position="128"/>
        <end position="152"/>
    </location>
</feature>
<evidence type="ECO:0000313" key="8">
    <source>
        <dbReference type="Proteomes" id="UP000289629"/>
    </source>
</evidence>
<accession>A0AAJ5TCN6</accession>
<organism evidence="7 8">
    <name type="scientific">Mesomycoplasma dispar</name>
    <dbReference type="NCBI Taxonomy" id="86660"/>
    <lineage>
        <taxon>Bacteria</taxon>
        <taxon>Bacillati</taxon>
        <taxon>Mycoplasmatota</taxon>
        <taxon>Mycoplasmoidales</taxon>
        <taxon>Metamycoplasmataceae</taxon>
        <taxon>Mesomycoplasma</taxon>
    </lineage>
</organism>
<feature type="transmembrane region" description="Helical" evidence="6">
    <location>
        <begin position="28"/>
        <end position="50"/>
    </location>
</feature>
<dbReference type="CDD" id="cd06580">
    <property type="entry name" value="TM_PBP1_transp_TpRbsC_like"/>
    <property type="match status" value="1"/>
</dbReference>
<feature type="transmembrane region" description="Helical" evidence="6">
    <location>
        <begin position="211"/>
        <end position="230"/>
    </location>
</feature>
<dbReference type="GO" id="GO:0022857">
    <property type="term" value="F:transmembrane transporter activity"/>
    <property type="evidence" value="ECO:0007669"/>
    <property type="project" value="InterPro"/>
</dbReference>
<feature type="transmembrane region" description="Helical" evidence="6">
    <location>
        <begin position="71"/>
        <end position="90"/>
    </location>
</feature>
<evidence type="ECO:0000313" key="7">
    <source>
        <dbReference type="EMBL" id="VEU61253.1"/>
    </source>
</evidence>
<comment type="subcellular location">
    <subcellularLocation>
        <location evidence="1">Cell membrane</location>
        <topology evidence="1">Multi-pass membrane protein</topology>
    </subcellularLocation>
</comment>
<sequence>MIKKLLHPFQFFWKRIDKISAKSSSEKIFSTLWAILFGILFSFIFIWSFGYDPLKVYHTMIIKIAFAKNQIRNLLLITSIFIFASIAIAIPFKAGLLNIGVPGQMMISGAISLMIFLNLKSIDIYSRLLLAAFLGIIASAVVGFLVGILKSFLKINEVISTILLNWIIFYIIKFFLTSTSLKIGFNSNSPLTTQSISEVSFLSSIFLTRNFAIIMLFLGLFFAFLIWFVMQKTTIGLRVKIIGQNKNVATYAGINNKIMTVSVMTLSGAIAGIAGFVWYIFYKRSLTLSSGMPREGFDAILVALLAFNSPFGVIPTSFFYSAISIGAGALESHSISLNQETMQIVIGIIIYLSAISVIFINFRPIRWMLNFWFLLRSKQFFGSKIRKSKVSQLKKSKFSILNLIGLKEIETEKIKTLDDEITYFENRRIEYLHVFLYDKINIFSFYRNIQKINIKLYFLKRQSLKIKNANNTLVWKKIKLDIKNDFGLDSNFKNKSLDEKLAFFELVAEKKRVANQELNSLGYYDLKNNFTAFKQQFIEQHLQFRTLKSEIIKDFRSRKKIKSKKIKEKK</sequence>
<feature type="transmembrane region" description="Helical" evidence="6">
    <location>
        <begin position="96"/>
        <end position="116"/>
    </location>
</feature>
<feature type="transmembrane region" description="Helical" evidence="6">
    <location>
        <begin position="158"/>
        <end position="176"/>
    </location>
</feature>
<dbReference type="PANTHER" id="PTHR47089">
    <property type="entry name" value="ABC TRANSPORTER, PERMEASE PROTEIN"/>
    <property type="match status" value="1"/>
</dbReference>
<keyword evidence="5 6" id="KW-0472">Membrane</keyword>
<dbReference type="Pfam" id="PF02653">
    <property type="entry name" value="BPD_transp_2"/>
    <property type="match status" value="1"/>
</dbReference>